<gene>
    <name evidence="2" type="ORF">UFOVP1283_15</name>
    <name evidence="1" type="ORF">UFOVP889_14</name>
</gene>
<accession>A0A6J5RQN9</accession>
<name>A0A6J5RQN9_9CAUD</name>
<evidence type="ECO:0000313" key="2">
    <source>
        <dbReference type="EMBL" id="CAB4194655.1"/>
    </source>
</evidence>
<reference evidence="2" key="1">
    <citation type="submission" date="2020-05" db="EMBL/GenBank/DDBJ databases">
        <authorList>
            <person name="Chiriac C."/>
            <person name="Salcher M."/>
            <person name="Ghai R."/>
            <person name="Kavagutti S V."/>
        </authorList>
    </citation>
    <scope>NUCLEOTIDE SEQUENCE</scope>
</reference>
<evidence type="ECO:0000313" key="1">
    <source>
        <dbReference type="EMBL" id="CAB4168616.1"/>
    </source>
</evidence>
<dbReference type="EMBL" id="LR796831">
    <property type="protein sequence ID" value="CAB4168616.1"/>
    <property type="molecule type" value="Genomic_DNA"/>
</dbReference>
<protein>
    <submittedName>
        <fullName evidence="2">Uncharacterized protein</fullName>
    </submittedName>
</protein>
<dbReference type="EMBL" id="LR797216">
    <property type="protein sequence ID" value="CAB4194655.1"/>
    <property type="molecule type" value="Genomic_DNA"/>
</dbReference>
<sequence length="154" mass="16819">MAESKEVVQYDKAELRAITSAFKAMDDEAISQAKEQSGALATYLQGKIQSKAYTLKSSAVASRIAEGSKVSKSSKIGELAFGYVSQKFSGGATTRDLWGGSEFGSNTYKQFPIWSGSTGRGSTGYFIYPTLRAEQSYLIAEWEKAFSTIVKRFD</sequence>
<organism evidence="2">
    <name type="scientific">uncultured Caudovirales phage</name>
    <dbReference type="NCBI Taxonomy" id="2100421"/>
    <lineage>
        <taxon>Viruses</taxon>
        <taxon>Duplodnaviria</taxon>
        <taxon>Heunggongvirae</taxon>
        <taxon>Uroviricota</taxon>
        <taxon>Caudoviricetes</taxon>
        <taxon>Peduoviridae</taxon>
        <taxon>Maltschvirus</taxon>
        <taxon>Maltschvirus maltsch</taxon>
    </lineage>
</organism>
<proteinExistence type="predicted"/>